<dbReference type="RefSeq" id="WP_115218958.1">
    <property type="nucleotide sequence ID" value="NZ_UHIA01000004.1"/>
</dbReference>
<dbReference type="Gene3D" id="3.30.1330.130">
    <property type="match status" value="1"/>
</dbReference>
<reference evidence="2 3" key="1">
    <citation type="submission" date="2018-06" db="EMBL/GenBank/DDBJ databases">
        <authorList>
            <consortium name="Pathogen Informatics"/>
            <person name="Doyle S."/>
        </authorList>
    </citation>
    <scope>NUCLEOTIDE SEQUENCE [LARGE SCALE GENOMIC DNA]</scope>
    <source>
        <strain evidence="2 3">NCTC10717</strain>
    </source>
</reference>
<keyword evidence="3" id="KW-1185">Reference proteome</keyword>
<organism evidence="2 3">
    <name type="scientific">Suttonella indologenes</name>
    <dbReference type="NCBI Taxonomy" id="13276"/>
    <lineage>
        <taxon>Bacteria</taxon>
        <taxon>Pseudomonadati</taxon>
        <taxon>Pseudomonadota</taxon>
        <taxon>Gammaproteobacteria</taxon>
        <taxon>Cardiobacteriales</taxon>
        <taxon>Cardiobacteriaceae</taxon>
        <taxon>Suttonella</taxon>
    </lineage>
</organism>
<protein>
    <recommendedName>
        <fullName evidence="1">Formylmethanofuran dehydrogenase subunit E domain-containing protein</fullName>
    </recommendedName>
</protein>
<sequence length="215" mass="23533">MSLIFDSEGFPDFFAQAPILHIQDKLAWFLGAADSGLLQYRYADAVKLAGHSCPTVAAAYLMTLAGIKALYGEELAQRGEIEVFFAQSPDSGTTGVMASIVQLLTGAASDTGFAGIGAQALFKRRNLLQFNADIEAVMLMRRQDNGDAVSIALNTEIVPWSEEMRALMPKVMSGLADAQEQSRFARLWQERVSQMLLHHAEDSQMIQLKQCVFPG</sequence>
<gene>
    <name evidence="2" type="ORF">NCTC10717_01826</name>
</gene>
<evidence type="ECO:0000313" key="2">
    <source>
        <dbReference type="EMBL" id="SUO98085.1"/>
    </source>
</evidence>
<dbReference type="Proteomes" id="UP000254575">
    <property type="component" value="Unassembled WGS sequence"/>
</dbReference>
<feature type="domain" description="Formylmethanofuran dehydrogenase subunit E" evidence="1">
    <location>
        <begin position="50"/>
        <end position="198"/>
    </location>
</feature>
<evidence type="ECO:0000313" key="3">
    <source>
        <dbReference type="Proteomes" id="UP000254575"/>
    </source>
</evidence>
<dbReference type="OrthoDB" id="259311at2"/>
<dbReference type="EMBL" id="UHIA01000004">
    <property type="protein sequence ID" value="SUO98085.1"/>
    <property type="molecule type" value="Genomic_DNA"/>
</dbReference>
<name>A0A380MZT8_9GAMM</name>
<dbReference type="InterPro" id="IPR003814">
    <property type="entry name" value="FmdEsu_dom"/>
</dbReference>
<proteinExistence type="predicted"/>
<accession>A0A380MZT8</accession>
<dbReference type="Pfam" id="PF02663">
    <property type="entry name" value="FmdE"/>
    <property type="match status" value="1"/>
</dbReference>
<evidence type="ECO:0000259" key="1">
    <source>
        <dbReference type="Pfam" id="PF02663"/>
    </source>
</evidence>
<dbReference type="AlphaFoldDB" id="A0A380MZT8"/>
<dbReference type="SUPFAM" id="SSF143555">
    <property type="entry name" value="FwdE-like"/>
    <property type="match status" value="1"/>
</dbReference>